<accession>A0A645A6V0</accession>
<dbReference type="EMBL" id="VSSQ01012300">
    <property type="protein sequence ID" value="MPM48900.1"/>
    <property type="molecule type" value="Genomic_DNA"/>
</dbReference>
<proteinExistence type="predicted"/>
<dbReference type="Gene3D" id="3.30.70.270">
    <property type="match status" value="1"/>
</dbReference>
<dbReference type="InterPro" id="IPR050469">
    <property type="entry name" value="Diguanylate_Cyclase"/>
</dbReference>
<feature type="domain" description="GGDEF" evidence="1">
    <location>
        <begin position="1"/>
        <end position="85"/>
    </location>
</feature>
<dbReference type="PANTHER" id="PTHR45138:SF9">
    <property type="entry name" value="DIGUANYLATE CYCLASE DGCM-RELATED"/>
    <property type="match status" value="1"/>
</dbReference>
<comment type="caution">
    <text evidence="2">The sequence shown here is derived from an EMBL/GenBank/DDBJ whole genome shotgun (WGS) entry which is preliminary data.</text>
</comment>
<dbReference type="InterPro" id="IPR029787">
    <property type="entry name" value="Nucleotide_cyclase"/>
</dbReference>
<dbReference type="InterPro" id="IPR000160">
    <property type="entry name" value="GGDEF_dom"/>
</dbReference>
<sequence>MRFGGDEFVVVLEGTKADDARLVAERIRGCVSELRFLECAPNLTLTLSIGLIEGDAPISELIAKADRAMYASKNKGKDSTTVFQSDSADSAFHMKLS</sequence>
<organism evidence="2">
    <name type="scientific">bioreactor metagenome</name>
    <dbReference type="NCBI Taxonomy" id="1076179"/>
    <lineage>
        <taxon>unclassified sequences</taxon>
        <taxon>metagenomes</taxon>
        <taxon>ecological metagenomes</taxon>
    </lineage>
</organism>
<dbReference type="SUPFAM" id="SSF55073">
    <property type="entry name" value="Nucleotide cyclase"/>
    <property type="match status" value="1"/>
</dbReference>
<dbReference type="PANTHER" id="PTHR45138">
    <property type="entry name" value="REGULATORY COMPONENTS OF SENSORY TRANSDUCTION SYSTEM"/>
    <property type="match status" value="1"/>
</dbReference>
<dbReference type="GO" id="GO:1902201">
    <property type="term" value="P:negative regulation of bacterial-type flagellum-dependent cell motility"/>
    <property type="evidence" value="ECO:0007669"/>
    <property type="project" value="TreeGrafter"/>
</dbReference>
<dbReference type="AlphaFoldDB" id="A0A645A6V0"/>
<evidence type="ECO:0000313" key="2">
    <source>
        <dbReference type="EMBL" id="MPM48900.1"/>
    </source>
</evidence>
<dbReference type="InterPro" id="IPR043128">
    <property type="entry name" value="Rev_trsase/Diguanyl_cyclase"/>
</dbReference>
<dbReference type="Pfam" id="PF00990">
    <property type="entry name" value="GGDEF"/>
    <property type="match status" value="1"/>
</dbReference>
<dbReference type="NCBIfam" id="TIGR00254">
    <property type="entry name" value="GGDEF"/>
    <property type="match status" value="1"/>
</dbReference>
<keyword evidence="2" id="KW-0808">Transferase</keyword>
<dbReference type="GO" id="GO:0043709">
    <property type="term" value="P:cell adhesion involved in single-species biofilm formation"/>
    <property type="evidence" value="ECO:0007669"/>
    <property type="project" value="TreeGrafter"/>
</dbReference>
<dbReference type="CDD" id="cd01949">
    <property type="entry name" value="GGDEF"/>
    <property type="match status" value="1"/>
</dbReference>
<reference evidence="2" key="1">
    <citation type="submission" date="2019-08" db="EMBL/GenBank/DDBJ databases">
        <authorList>
            <person name="Kucharzyk K."/>
            <person name="Murdoch R.W."/>
            <person name="Higgins S."/>
            <person name="Loffler F."/>
        </authorList>
    </citation>
    <scope>NUCLEOTIDE SEQUENCE</scope>
</reference>
<dbReference type="GO" id="GO:0052621">
    <property type="term" value="F:diguanylate cyclase activity"/>
    <property type="evidence" value="ECO:0007669"/>
    <property type="project" value="UniProtKB-EC"/>
</dbReference>
<dbReference type="GO" id="GO:0005886">
    <property type="term" value="C:plasma membrane"/>
    <property type="evidence" value="ECO:0007669"/>
    <property type="project" value="TreeGrafter"/>
</dbReference>
<name>A0A645A6V0_9ZZZZ</name>
<protein>
    <submittedName>
        <fullName evidence="2">Putative diguanylate cyclase DgcC</fullName>
        <ecNumber evidence="2">2.7.7.65</ecNumber>
    </submittedName>
</protein>
<dbReference type="EC" id="2.7.7.65" evidence="2"/>
<gene>
    <name evidence="2" type="primary">dgcC_2</name>
    <name evidence="2" type="ORF">SDC9_95627</name>
</gene>
<evidence type="ECO:0000259" key="1">
    <source>
        <dbReference type="PROSITE" id="PS50887"/>
    </source>
</evidence>
<dbReference type="PROSITE" id="PS50887">
    <property type="entry name" value="GGDEF"/>
    <property type="match status" value="1"/>
</dbReference>
<keyword evidence="2" id="KW-0548">Nucleotidyltransferase</keyword>